<name>A0ABN8Z5G9_RANTA</name>
<proteinExistence type="predicted"/>
<keyword evidence="2" id="KW-1185">Reference proteome</keyword>
<sequence>MQALPGPSRTSFALKVQPPWSDVLSSQPRRELLPWFASWVSVWGEDCECRLRRLSRRPGPDSPLTHLFPGCTEASSVLETEQKRAWHLSRAGTTSLPDCPSPRCHGFRQGLCAGLGWPCL</sequence>
<accession>A0ABN8Z5G9</accession>
<gene>
    <name evidence="1" type="ORF">MRATA1EN1_LOCUS16363</name>
</gene>
<organism evidence="1 2">
    <name type="scientific">Rangifer tarandus platyrhynchus</name>
    <name type="common">Svalbard reindeer</name>
    <dbReference type="NCBI Taxonomy" id="3082113"/>
    <lineage>
        <taxon>Eukaryota</taxon>
        <taxon>Metazoa</taxon>
        <taxon>Chordata</taxon>
        <taxon>Craniata</taxon>
        <taxon>Vertebrata</taxon>
        <taxon>Euteleostomi</taxon>
        <taxon>Mammalia</taxon>
        <taxon>Eutheria</taxon>
        <taxon>Laurasiatheria</taxon>
        <taxon>Artiodactyla</taxon>
        <taxon>Ruminantia</taxon>
        <taxon>Pecora</taxon>
        <taxon>Cervidae</taxon>
        <taxon>Odocoileinae</taxon>
        <taxon>Rangifer</taxon>
    </lineage>
</organism>
<dbReference type="Proteomes" id="UP001176941">
    <property type="component" value="Chromosome 26"/>
</dbReference>
<evidence type="ECO:0000313" key="1">
    <source>
        <dbReference type="EMBL" id="CAI9167401.1"/>
    </source>
</evidence>
<dbReference type="EMBL" id="OX459962">
    <property type="protein sequence ID" value="CAI9167401.1"/>
    <property type="molecule type" value="Genomic_DNA"/>
</dbReference>
<reference evidence="1" key="1">
    <citation type="submission" date="2023-04" db="EMBL/GenBank/DDBJ databases">
        <authorList>
            <consortium name="ELIXIR-Norway"/>
        </authorList>
    </citation>
    <scope>NUCLEOTIDE SEQUENCE [LARGE SCALE GENOMIC DNA]</scope>
</reference>
<protein>
    <submittedName>
        <fullName evidence="1">Uncharacterized protein</fullName>
    </submittedName>
</protein>
<evidence type="ECO:0000313" key="2">
    <source>
        <dbReference type="Proteomes" id="UP001176941"/>
    </source>
</evidence>